<reference evidence="1 2" key="1">
    <citation type="submission" date="2022-02" db="EMBL/GenBank/DDBJ databases">
        <authorList>
            <person name="Min J."/>
        </authorList>
    </citation>
    <scope>NUCLEOTIDE SEQUENCE [LARGE SCALE GENOMIC DNA]</scope>
    <source>
        <strain evidence="1 2">GR10-1</strain>
    </source>
</reference>
<organism evidence="1 2">
    <name type="scientific">Niabella ginsengisoli</name>
    <dbReference type="NCBI Taxonomy" id="522298"/>
    <lineage>
        <taxon>Bacteria</taxon>
        <taxon>Pseudomonadati</taxon>
        <taxon>Bacteroidota</taxon>
        <taxon>Chitinophagia</taxon>
        <taxon>Chitinophagales</taxon>
        <taxon>Chitinophagaceae</taxon>
        <taxon>Niabella</taxon>
    </lineage>
</organism>
<accession>A0ABS9SNF8</accession>
<dbReference type="EMBL" id="JAKWBL010000004">
    <property type="protein sequence ID" value="MCH5599923.1"/>
    <property type="molecule type" value="Genomic_DNA"/>
</dbReference>
<name>A0ABS9SNF8_9BACT</name>
<evidence type="ECO:0000313" key="1">
    <source>
        <dbReference type="EMBL" id="MCH5599923.1"/>
    </source>
</evidence>
<sequence length="66" mass="7211">MQSLEIKVPDDKANLIKALLKELGIGVTDKKKQNAIPNADTIAAMKELKSGKGKRFDSVEALFNNI</sequence>
<keyword evidence="2" id="KW-1185">Reference proteome</keyword>
<evidence type="ECO:0000313" key="2">
    <source>
        <dbReference type="Proteomes" id="UP001202248"/>
    </source>
</evidence>
<protein>
    <submittedName>
        <fullName evidence="1">Uncharacterized protein</fullName>
    </submittedName>
</protein>
<proteinExistence type="predicted"/>
<gene>
    <name evidence="1" type="ORF">MKP09_19405</name>
</gene>
<dbReference type="RefSeq" id="WP_240831945.1">
    <property type="nucleotide sequence ID" value="NZ_JAKWBL010000004.1"/>
</dbReference>
<dbReference type="Proteomes" id="UP001202248">
    <property type="component" value="Unassembled WGS sequence"/>
</dbReference>
<comment type="caution">
    <text evidence="1">The sequence shown here is derived from an EMBL/GenBank/DDBJ whole genome shotgun (WGS) entry which is preliminary data.</text>
</comment>